<dbReference type="Proteomes" id="UP001500305">
    <property type="component" value="Unassembled WGS sequence"/>
</dbReference>
<protein>
    <submittedName>
        <fullName evidence="1">Uncharacterized protein</fullName>
    </submittedName>
</protein>
<sequence length="320" mass="33230">MTGRPPGRGTSGAVGGGAMGGEPVYGGAPGGGALDVLHRLALAVSPVDARTNGPVAPGVRADREAEGPVDRFGRSLLRVLPLEAHGGGTAFVLRYGSGSCGGGGVRGRTVSLRIADPAARWVPRRFTLPLWSRAELAEADRQPPGMFVPVAARLLRPWLLPGVAYPVARGATGLRLRVTLEGAPVRWPRVEAFGPGGLRVGWAHGDQYGQLLLLVDGTGALPPPAPSHFDVALRAHIPDPAAAPPPEALDRLDALDPLDPLGDLVVEAVDRSHNPPRPEDLDNDVLRGIAVPPGYLTATGDAVRSLTVGQVVRAPDLQFS</sequence>
<comment type="caution">
    <text evidence="1">The sequence shown here is derived from an EMBL/GenBank/DDBJ whole genome shotgun (WGS) entry which is preliminary data.</text>
</comment>
<proteinExistence type="predicted"/>
<gene>
    <name evidence="1" type="ORF">GCM10010430_25250</name>
</gene>
<evidence type="ECO:0000313" key="1">
    <source>
        <dbReference type="EMBL" id="GAA2242608.1"/>
    </source>
</evidence>
<name>A0ABN3DVN1_9ACTN</name>
<accession>A0ABN3DVN1</accession>
<evidence type="ECO:0000313" key="2">
    <source>
        <dbReference type="Proteomes" id="UP001500305"/>
    </source>
</evidence>
<organism evidence="1 2">
    <name type="scientific">Kitasatospora cystarginea</name>
    <dbReference type="NCBI Taxonomy" id="58350"/>
    <lineage>
        <taxon>Bacteria</taxon>
        <taxon>Bacillati</taxon>
        <taxon>Actinomycetota</taxon>
        <taxon>Actinomycetes</taxon>
        <taxon>Kitasatosporales</taxon>
        <taxon>Streptomycetaceae</taxon>
        <taxon>Kitasatospora</taxon>
    </lineage>
</organism>
<dbReference type="EMBL" id="BAAATR010000009">
    <property type="protein sequence ID" value="GAA2242608.1"/>
    <property type="molecule type" value="Genomic_DNA"/>
</dbReference>
<keyword evidence="2" id="KW-1185">Reference proteome</keyword>
<reference evidence="1 2" key="1">
    <citation type="journal article" date="2019" name="Int. J. Syst. Evol. Microbiol.">
        <title>The Global Catalogue of Microorganisms (GCM) 10K type strain sequencing project: providing services to taxonomists for standard genome sequencing and annotation.</title>
        <authorList>
            <consortium name="The Broad Institute Genomics Platform"/>
            <consortium name="The Broad Institute Genome Sequencing Center for Infectious Disease"/>
            <person name="Wu L."/>
            <person name="Ma J."/>
        </authorList>
    </citation>
    <scope>NUCLEOTIDE SEQUENCE [LARGE SCALE GENOMIC DNA]</scope>
    <source>
        <strain evidence="1 2">JCM 7356</strain>
    </source>
</reference>